<comment type="function">
    <text evidence="2">Enables the recognition and targeting of unfolded and aggregated proteins to the ClpC protease or to other proteins involved in proteolysis.</text>
</comment>
<name>A0A7H1MNK5_9LACO</name>
<feature type="region of interest" description="Disordered" evidence="3">
    <location>
        <begin position="116"/>
        <end position="141"/>
    </location>
</feature>
<dbReference type="PANTHER" id="PTHR39161:SF1">
    <property type="entry name" value="ADAPTER PROTEIN MECA 1"/>
    <property type="match status" value="1"/>
</dbReference>
<comment type="domain">
    <text evidence="2">The N-terminal domain probably binds unfolded/aggregated proteins; the C-terminal domain interacts with ClpC.</text>
</comment>
<sequence>MEMERINEDTIRVLVTKEDLDERSISLVDLLSNQDEVEKFFYSILAEVDVEHDFEQNEAVSFQVMPSKKGLEIFITKNMTDDQVPKEILDKLMGSEKNEVDETRDEVSDDTLHELLETDQNEQRNKTDDSAALSGNEKAGQIAKTPQSLTFKFNDFESLIQLSQVLEIEAANKLVQYDGAYYLELLFDETYQLNEIKNITAIAREFGKLSAVATAVLAEHGKIIFETKALSEIVEYFK</sequence>
<reference evidence="4 5" key="1">
    <citation type="submission" date="2019-08" db="EMBL/GenBank/DDBJ databases">
        <authorList>
            <person name="Chang H.C."/>
            <person name="Mun S.Y."/>
        </authorList>
    </citation>
    <scope>NUCLEOTIDE SEQUENCE [LARGE SCALE GENOMIC DNA]</scope>
    <source>
        <strain evidence="4 5">SK</strain>
    </source>
</reference>
<dbReference type="Proteomes" id="UP000516446">
    <property type="component" value="Chromosome"/>
</dbReference>
<evidence type="ECO:0000256" key="1">
    <source>
        <dbReference type="ARBA" id="ARBA00005397"/>
    </source>
</evidence>
<dbReference type="AlphaFoldDB" id="A0A7H1MNK5"/>
<dbReference type="HAMAP" id="MF_01124">
    <property type="entry name" value="MecA"/>
    <property type="match status" value="1"/>
</dbReference>
<evidence type="ECO:0000313" key="4">
    <source>
        <dbReference type="EMBL" id="QNT65041.1"/>
    </source>
</evidence>
<gene>
    <name evidence="2" type="primary">mecA</name>
    <name evidence="4" type="ORF">FY536_06375</name>
</gene>
<protein>
    <recommendedName>
        <fullName evidence="2">Adapter protein MecA</fullName>
    </recommendedName>
</protein>
<dbReference type="Gene3D" id="3.30.70.1950">
    <property type="match status" value="1"/>
</dbReference>
<keyword evidence="5" id="KW-1185">Reference proteome</keyword>
<dbReference type="InterPro" id="IPR008681">
    <property type="entry name" value="Neg-reg_MecA"/>
</dbReference>
<dbReference type="EMBL" id="CP043431">
    <property type="protein sequence ID" value="QNT65041.1"/>
    <property type="molecule type" value="Genomic_DNA"/>
</dbReference>
<dbReference type="PANTHER" id="PTHR39161">
    <property type="entry name" value="ADAPTER PROTEIN MECA"/>
    <property type="match status" value="1"/>
</dbReference>
<organism evidence="4 5">
    <name type="scientific">Weissella koreensis</name>
    <dbReference type="NCBI Taxonomy" id="165096"/>
    <lineage>
        <taxon>Bacteria</taxon>
        <taxon>Bacillati</taxon>
        <taxon>Bacillota</taxon>
        <taxon>Bacilli</taxon>
        <taxon>Lactobacillales</taxon>
        <taxon>Lactobacillaceae</taxon>
        <taxon>Weissella</taxon>
    </lineage>
</organism>
<accession>A0A7H1MNK5</accession>
<dbReference type="GO" id="GO:0030674">
    <property type="term" value="F:protein-macromolecule adaptor activity"/>
    <property type="evidence" value="ECO:0007669"/>
    <property type="project" value="UniProtKB-UniRule"/>
</dbReference>
<comment type="subunit">
    <text evidence="2">Homodimer.</text>
</comment>
<feature type="compositionally biased region" description="Basic and acidic residues" evidence="3">
    <location>
        <begin position="116"/>
        <end position="129"/>
    </location>
</feature>
<dbReference type="PIRSF" id="PIRSF029008">
    <property type="entry name" value="MecA"/>
    <property type="match status" value="1"/>
</dbReference>
<dbReference type="InterPro" id="IPR038471">
    <property type="entry name" value="MecA_C_sf"/>
</dbReference>
<proteinExistence type="inferred from homology"/>
<dbReference type="Pfam" id="PF05389">
    <property type="entry name" value="MecA"/>
    <property type="match status" value="1"/>
</dbReference>
<evidence type="ECO:0000313" key="5">
    <source>
        <dbReference type="Proteomes" id="UP000516446"/>
    </source>
</evidence>
<comment type="similarity">
    <text evidence="1 2">Belongs to the MecA family.</text>
</comment>
<evidence type="ECO:0000256" key="2">
    <source>
        <dbReference type="HAMAP-Rule" id="MF_01124"/>
    </source>
</evidence>
<evidence type="ECO:0000256" key="3">
    <source>
        <dbReference type="SAM" id="MobiDB-lite"/>
    </source>
</evidence>